<organism evidence="5 6">
    <name type="scientific">Nocardioides mesophilus</name>
    <dbReference type="NCBI Taxonomy" id="433659"/>
    <lineage>
        <taxon>Bacteria</taxon>
        <taxon>Bacillati</taxon>
        <taxon>Actinomycetota</taxon>
        <taxon>Actinomycetes</taxon>
        <taxon>Propionibacteriales</taxon>
        <taxon>Nocardioidaceae</taxon>
        <taxon>Nocardioides</taxon>
    </lineage>
</organism>
<protein>
    <submittedName>
        <fullName evidence="5">Ferredoxin reductase</fullName>
    </submittedName>
</protein>
<dbReference type="GO" id="GO:0051537">
    <property type="term" value="F:2 iron, 2 sulfur cluster binding"/>
    <property type="evidence" value="ECO:0007669"/>
    <property type="project" value="UniProtKB-KW"/>
</dbReference>
<evidence type="ECO:0000256" key="1">
    <source>
        <dbReference type="ARBA" id="ARBA00001974"/>
    </source>
</evidence>
<feature type="domain" description="FAD-binding FR-type" evidence="4">
    <location>
        <begin position="10"/>
        <end position="110"/>
    </location>
</feature>
<evidence type="ECO:0000256" key="3">
    <source>
        <dbReference type="ARBA" id="ARBA00023014"/>
    </source>
</evidence>
<dbReference type="CDD" id="cd06217">
    <property type="entry name" value="FNR_iron_sulfur_binding_3"/>
    <property type="match status" value="1"/>
</dbReference>
<dbReference type="PANTHER" id="PTHR47354">
    <property type="entry name" value="NADH OXIDOREDUCTASE HCR"/>
    <property type="match status" value="1"/>
</dbReference>
<comment type="cofactor">
    <cofactor evidence="1">
        <name>FAD</name>
        <dbReference type="ChEBI" id="CHEBI:57692"/>
    </cofactor>
</comment>
<dbReference type="InterPro" id="IPR017927">
    <property type="entry name" value="FAD-bd_FR_type"/>
</dbReference>
<evidence type="ECO:0000313" key="6">
    <source>
        <dbReference type="Proteomes" id="UP000515947"/>
    </source>
</evidence>
<evidence type="ECO:0000259" key="4">
    <source>
        <dbReference type="PROSITE" id="PS51384"/>
    </source>
</evidence>
<name>A0A7G9RDZ7_9ACTN</name>
<dbReference type="InterPro" id="IPR001433">
    <property type="entry name" value="OxRdtase_FAD/NAD-bd"/>
</dbReference>
<dbReference type="InterPro" id="IPR050415">
    <property type="entry name" value="MRET"/>
</dbReference>
<dbReference type="Proteomes" id="UP000515947">
    <property type="component" value="Chromosome"/>
</dbReference>
<dbReference type="PRINTS" id="PR00371">
    <property type="entry name" value="FPNCR"/>
</dbReference>
<dbReference type="InterPro" id="IPR001709">
    <property type="entry name" value="Flavoprot_Pyr_Nucl_cyt_Rdtase"/>
</dbReference>
<keyword evidence="3" id="KW-0411">Iron-sulfur</keyword>
<dbReference type="Pfam" id="PF00970">
    <property type="entry name" value="FAD_binding_6"/>
    <property type="match status" value="1"/>
</dbReference>
<dbReference type="InterPro" id="IPR039261">
    <property type="entry name" value="FNR_nucleotide-bd"/>
</dbReference>
<accession>A0A7G9RDZ7</accession>
<reference evidence="5 6" key="1">
    <citation type="submission" date="2020-08" db="EMBL/GenBank/DDBJ databases">
        <title>Genome sequence of Nocardioides mesophilus KACC 16243T.</title>
        <authorList>
            <person name="Hyun D.-W."/>
            <person name="Bae J.-W."/>
        </authorList>
    </citation>
    <scope>NUCLEOTIDE SEQUENCE [LARGE SCALE GENOMIC DNA]</scope>
    <source>
        <strain evidence="5 6">KACC 16243</strain>
    </source>
</reference>
<proteinExistence type="predicted"/>
<dbReference type="PROSITE" id="PS51384">
    <property type="entry name" value="FAD_FR"/>
    <property type="match status" value="1"/>
</dbReference>
<dbReference type="InterPro" id="IPR008333">
    <property type="entry name" value="Cbr1-like_FAD-bd_dom"/>
</dbReference>
<dbReference type="GO" id="GO:0016491">
    <property type="term" value="F:oxidoreductase activity"/>
    <property type="evidence" value="ECO:0007669"/>
    <property type="project" value="InterPro"/>
</dbReference>
<dbReference type="Gene3D" id="3.40.50.80">
    <property type="entry name" value="Nucleotide-binding domain of ferredoxin-NADP reductase (FNR) module"/>
    <property type="match status" value="1"/>
</dbReference>
<dbReference type="Gene3D" id="2.40.30.10">
    <property type="entry name" value="Translation factors"/>
    <property type="match status" value="1"/>
</dbReference>
<dbReference type="PRINTS" id="PR00406">
    <property type="entry name" value="CYTB5RDTASE"/>
</dbReference>
<evidence type="ECO:0000313" key="5">
    <source>
        <dbReference type="EMBL" id="QNN53822.1"/>
    </source>
</evidence>
<dbReference type="SUPFAM" id="SSF63380">
    <property type="entry name" value="Riboflavin synthase domain-like"/>
    <property type="match status" value="1"/>
</dbReference>
<dbReference type="EMBL" id="CP060713">
    <property type="protein sequence ID" value="QNN53822.1"/>
    <property type="molecule type" value="Genomic_DNA"/>
</dbReference>
<keyword evidence="2" id="KW-0001">2Fe-2S</keyword>
<dbReference type="PANTHER" id="PTHR47354:SF5">
    <property type="entry name" value="PROTEIN RFBI"/>
    <property type="match status" value="1"/>
</dbReference>
<keyword evidence="2" id="KW-0408">Iron</keyword>
<dbReference type="Pfam" id="PF00175">
    <property type="entry name" value="NAD_binding_1"/>
    <property type="match status" value="1"/>
</dbReference>
<keyword evidence="2" id="KW-0479">Metal-binding</keyword>
<gene>
    <name evidence="5" type="ORF">H9L09_05295</name>
</gene>
<evidence type="ECO:0000256" key="2">
    <source>
        <dbReference type="ARBA" id="ARBA00022714"/>
    </source>
</evidence>
<sequence>MARAEVLRGVSWLLGTVREVREETAQARTLVLDVPGWPGHRAGQHVDVRLTAADGYTAVRSYSVASAAGADVELTVVEVDGGEVSPYLVRSLAVGTVLELRGPLGGWFVWHPDGGQPVQLVAGGSGVVPLMAMLRTRERLRDSTPMRLLYSVRDPDAALYTAELERLGRAAAGPQVRCFWTRRPPTGAPRRARLGAADLAAATWEPALVPTVFVCGPTGFVEAVTGLLVGLGHEPGRIRTERFGGGGEP</sequence>
<dbReference type="KEGG" id="nmes:H9L09_05295"/>
<dbReference type="InterPro" id="IPR017938">
    <property type="entry name" value="Riboflavin_synthase-like_b-brl"/>
</dbReference>
<dbReference type="AlphaFoldDB" id="A0A7G9RDZ7"/>
<dbReference type="SUPFAM" id="SSF52343">
    <property type="entry name" value="Ferredoxin reductase-like, C-terminal NADP-linked domain"/>
    <property type="match status" value="1"/>
</dbReference>
<keyword evidence="6" id="KW-1185">Reference proteome</keyword>